<accession>A0A068NWP7</accession>
<gene>
    <name evidence="1" type="ORF">OP10G_4424</name>
</gene>
<reference evidence="1 2" key="1">
    <citation type="journal article" date="2014" name="PLoS ONE">
        <title>The first complete genome sequence of the class fimbriimonadia in the phylum armatimonadetes.</title>
        <authorList>
            <person name="Hu Z.Y."/>
            <person name="Wang Y.Z."/>
            <person name="Im W.T."/>
            <person name="Wang S.Y."/>
            <person name="Zhao G.P."/>
            <person name="Zheng H.J."/>
            <person name="Quan Z.X."/>
        </authorList>
    </citation>
    <scope>NUCLEOTIDE SEQUENCE [LARGE SCALE GENOMIC DNA]</scope>
    <source>
        <strain evidence="1">Gsoil 348</strain>
    </source>
</reference>
<dbReference type="KEGG" id="fgi:OP10G_4424"/>
<dbReference type="HOGENOM" id="CLU_1364521_0_0_0"/>
<sequence>MKVFILLGAAGVGATAMWFWDDSVQKFQVHLVEQQLLSGIQQPAVDIHKVGFHGAFADLHAHHHEEGAAHHDDDEEVKLAPAKEKQLAEADAKARELFASPGGAYTQADIELNGKVPPSERFEKVEFLYSMKPYPGQPIDPILKTKTGGAFDWYIGGKKYHFSSVATIEEFVLRAKKDPSSIQSPEHYVAAKSATTVASR</sequence>
<organism evidence="1 2">
    <name type="scientific">Fimbriimonas ginsengisoli Gsoil 348</name>
    <dbReference type="NCBI Taxonomy" id="661478"/>
    <lineage>
        <taxon>Bacteria</taxon>
        <taxon>Bacillati</taxon>
        <taxon>Armatimonadota</taxon>
        <taxon>Fimbriimonadia</taxon>
        <taxon>Fimbriimonadales</taxon>
        <taxon>Fimbriimonadaceae</taxon>
        <taxon>Fimbriimonas</taxon>
    </lineage>
</organism>
<proteinExistence type="predicted"/>
<name>A0A068NWP7_FIMGI</name>
<keyword evidence="2" id="KW-1185">Reference proteome</keyword>
<dbReference type="Proteomes" id="UP000027982">
    <property type="component" value="Chromosome"/>
</dbReference>
<dbReference type="STRING" id="661478.OP10G_4424"/>
<evidence type="ECO:0000313" key="1">
    <source>
        <dbReference type="EMBL" id="AIE87792.1"/>
    </source>
</evidence>
<dbReference type="AlphaFoldDB" id="A0A068NWP7"/>
<dbReference type="eggNOG" id="ENOG5032YFM">
    <property type="taxonomic scope" value="Bacteria"/>
</dbReference>
<protein>
    <submittedName>
        <fullName evidence="1">Uncharacterized protein</fullName>
    </submittedName>
</protein>
<dbReference type="EMBL" id="CP007139">
    <property type="protein sequence ID" value="AIE87792.1"/>
    <property type="molecule type" value="Genomic_DNA"/>
</dbReference>
<evidence type="ECO:0000313" key="2">
    <source>
        <dbReference type="Proteomes" id="UP000027982"/>
    </source>
</evidence>